<dbReference type="GO" id="GO:0000981">
    <property type="term" value="F:DNA-binding transcription factor activity, RNA polymerase II-specific"/>
    <property type="evidence" value="ECO:0007669"/>
    <property type="project" value="TreeGrafter"/>
</dbReference>
<sequence>MVWRALRIYSDAACICFVLLISRVCYQLNASTVSFQIARLMIASVNDRPYRLFGGSCSLSELELPFMDPNQQQRALQQFYQHQTINNYLVAINTIRSSPSCASSFISSTFANSSMISALTPTSLTSPAQSPTSDSSMSSLLAANNPRLPVDVSLILPNASTISKPLASYAQPRAQQQISLPSAMQSPDSLNPLAATQLARLQLMTLQAEGEKQAENLKAEQFGLLAMQVAALQNSKPSEEAVQIGGVLQQSAVNDRHTSRPEFARLTAKDTSLLPKSSVPPILSSPTPESTPSPLYESASPTFMESEASRSSKDNGEDDEEALYVDVESLDDRVGSKGQRKAHIDFYRKLKALRQREKILECQVCHKKVENREHSIRTHVHSHSDTALYRCKMCGAESKEHNAMFAHITQYHPKKGHDGFEDRRDMANLSNILLKCFPRATAKTRIGYNEIIDKICKNIESKSLTKVTCALCMKSIGAQKTCISRHAHTHSYFRCKQCKLTCAEETDIVEHCTKSHNVMEPKITRDFNMCSAADVMLVVVKKCFPTLVCEQNQWYFSMFCDFWLCRVGVIRLSNIFFPSRRFATSFRLFEGLLLFCSRCFVYKSREILSAVFLDDLIDPTELSEHYRDAFNSWLSIHKVDEGPYVHITR</sequence>
<reference evidence="8" key="1">
    <citation type="submission" date="2022-11" db="UniProtKB">
        <authorList>
            <consortium name="WormBaseParasite"/>
        </authorList>
    </citation>
    <scope>IDENTIFICATION</scope>
</reference>
<keyword evidence="4" id="KW-0862">Zinc</keyword>
<dbReference type="PROSITE" id="PS00028">
    <property type="entry name" value="ZINC_FINGER_C2H2_1"/>
    <property type="match status" value="1"/>
</dbReference>
<evidence type="ECO:0000256" key="5">
    <source>
        <dbReference type="SAM" id="MobiDB-lite"/>
    </source>
</evidence>
<keyword evidence="3" id="KW-0863">Zinc-finger</keyword>
<keyword evidence="2" id="KW-0677">Repeat</keyword>
<dbReference type="InterPro" id="IPR013087">
    <property type="entry name" value="Znf_C2H2_type"/>
</dbReference>
<evidence type="ECO:0000256" key="4">
    <source>
        <dbReference type="ARBA" id="ARBA00022833"/>
    </source>
</evidence>
<dbReference type="PANTHER" id="PTHR24408">
    <property type="entry name" value="ZINC FINGER PROTEIN"/>
    <property type="match status" value="1"/>
</dbReference>
<evidence type="ECO:0000256" key="1">
    <source>
        <dbReference type="ARBA" id="ARBA00022723"/>
    </source>
</evidence>
<organism evidence="7 8">
    <name type="scientific">Parascaris univalens</name>
    <name type="common">Nematode worm</name>
    <dbReference type="NCBI Taxonomy" id="6257"/>
    <lineage>
        <taxon>Eukaryota</taxon>
        <taxon>Metazoa</taxon>
        <taxon>Ecdysozoa</taxon>
        <taxon>Nematoda</taxon>
        <taxon>Chromadorea</taxon>
        <taxon>Rhabditida</taxon>
        <taxon>Spirurina</taxon>
        <taxon>Ascaridomorpha</taxon>
        <taxon>Ascaridoidea</taxon>
        <taxon>Ascarididae</taxon>
        <taxon>Parascaris</taxon>
    </lineage>
</organism>
<dbReference type="GO" id="GO:0008270">
    <property type="term" value="F:zinc ion binding"/>
    <property type="evidence" value="ECO:0007669"/>
    <property type="project" value="UniProtKB-KW"/>
</dbReference>
<feature type="region of interest" description="Disordered" evidence="5">
    <location>
        <begin position="121"/>
        <end position="140"/>
    </location>
</feature>
<keyword evidence="7" id="KW-1185">Reference proteome</keyword>
<feature type="region of interest" description="Disordered" evidence="5">
    <location>
        <begin position="265"/>
        <end position="319"/>
    </location>
</feature>
<dbReference type="SMART" id="SM00355">
    <property type="entry name" value="ZnF_C2H2"/>
    <property type="match status" value="3"/>
</dbReference>
<dbReference type="Proteomes" id="UP000887569">
    <property type="component" value="Unplaced"/>
</dbReference>
<dbReference type="GO" id="GO:0043565">
    <property type="term" value="F:sequence-specific DNA binding"/>
    <property type="evidence" value="ECO:0007669"/>
    <property type="project" value="TreeGrafter"/>
</dbReference>
<name>A0A915AL77_PARUN</name>
<proteinExistence type="predicted"/>
<dbReference type="Gene3D" id="3.30.160.60">
    <property type="entry name" value="Classic Zinc Finger"/>
    <property type="match status" value="1"/>
</dbReference>
<evidence type="ECO:0000313" key="8">
    <source>
        <dbReference type="WBParaSite" id="PgR009X_g128_t06"/>
    </source>
</evidence>
<feature type="compositionally biased region" description="Low complexity" evidence="5">
    <location>
        <begin position="280"/>
        <end position="298"/>
    </location>
</feature>
<evidence type="ECO:0000256" key="2">
    <source>
        <dbReference type="ARBA" id="ARBA00022737"/>
    </source>
</evidence>
<protein>
    <submittedName>
        <fullName evidence="8">C2H2-type domain-containing protein</fullName>
    </submittedName>
</protein>
<evidence type="ECO:0000313" key="7">
    <source>
        <dbReference type="Proteomes" id="UP000887569"/>
    </source>
</evidence>
<dbReference type="PANTHER" id="PTHR24408:SF58">
    <property type="entry name" value="TRANSCRIPTION FACTOR (TFIIIA), PUTATIVE (AFU_ORTHOLOGUE AFUA_1G05150)-RELATED"/>
    <property type="match status" value="1"/>
</dbReference>
<dbReference type="WBParaSite" id="PgR009X_g128_t06">
    <property type="protein sequence ID" value="PgR009X_g128_t06"/>
    <property type="gene ID" value="PgR009X_g128"/>
</dbReference>
<evidence type="ECO:0000259" key="6">
    <source>
        <dbReference type="PROSITE" id="PS00028"/>
    </source>
</evidence>
<accession>A0A915AL77</accession>
<feature type="domain" description="C2H2-type" evidence="6">
    <location>
        <begin position="495"/>
        <end position="516"/>
    </location>
</feature>
<dbReference type="AlphaFoldDB" id="A0A915AL77"/>
<keyword evidence="1" id="KW-0479">Metal-binding</keyword>
<feature type="compositionally biased region" description="Low complexity" evidence="5">
    <location>
        <begin position="125"/>
        <end position="140"/>
    </location>
</feature>
<dbReference type="GO" id="GO:0005634">
    <property type="term" value="C:nucleus"/>
    <property type="evidence" value="ECO:0007669"/>
    <property type="project" value="TreeGrafter"/>
</dbReference>
<evidence type="ECO:0000256" key="3">
    <source>
        <dbReference type="ARBA" id="ARBA00022771"/>
    </source>
</evidence>